<reference evidence="2 3" key="1">
    <citation type="journal article" date="2016" name="Sci. Rep.">
        <title>Metabolic traits of an uncultured archaeal lineage -MSBL1- from brine pools of the Red Sea.</title>
        <authorList>
            <person name="Mwirichia R."/>
            <person name="Alam I."/>
            <person name="Rashid M."/>
            <person name="Vinu M."/>
            <person name="Ba-Alawi W."/>
            <person name="Anthony Kamau A."/>
            <person name="Kamanda Ngugi D."/>
            <person name="Goker M."/>
            <person name="Klenk H.P."/>
            <person name="Bajic V."/>
            <person name="Stingl U."/>
        </authorList>
    </citation>
    <scope>NUCLEOTIDE SEQUENCE [LARGE SCALE GENOMIC DNA]</scope>
    <source>
        <strain evidence="2">SCGC-AAA259I09</strain>
    </source>
</reference>
<comment type="caution">
    <text evidence="2">The sequence shown here is derived from an EMBL/GenBank/DDBJ whole genome shotgun (WGS) entry which is preliminary data.</text>
</comment>
<dbReference type="AlphaFoldDB" id="A0A133URJ1"/>
<evidence type="ECO:0000313" key="2">
    <source>
        <dbReference type="EMBL" id="KXA96808.1"/>
    </source>
</evidence>
<dbReference type="GO" id="GO:0004803">
    <property type="term" value="F:transposase activity"/>
    <property type="evidence" value="ECO:0007669"/>
    <property type="project" value="InterPro"/>
</dbReference>
<gene>
    <name evidence="2" type="ORF">AKJ37_04340</name>
</gene>
<sequence length="138" mass="15694">MNSFVGIDVHKDECHATVQDEDGETVKQGYFQNSPSGFEDFFDGIDEAEVAIEAGDAWQPVYNWLDENGYDVKLGHPRKLRIIAEVKIKTDVRDSEALADLVRADLVPEVYVPCEERRKLRRVAKRRGRAGDRFPRGS</sequence>
<dbReference type="GO" id="GO:0003677">
    <property type="term" value="F:DNA binding"/>
    <property type="evidence" value="ECO:0007669"/>
    <property type="project" value="InterPro"/>
</dbReference>
<dbReference type="GO" id="GO:0006313">
    <property type="term" value="P:DNA transposition"/>
    <property type="evidence" value="ECO:0007669"/>
    <property type="project" value="InterPro"/>
</dbReference>
<feature type="domain" description="Transposase IS110-like N-terminal" evidence="1">
    <location>
        <begin position="5"/>
        <end position="127"/>
    </location>
</feature>
<organism evidence="2 3">
    <name type="scientific">candidate division MSBL1 archaeon SCGC-AAA259I09</name>
    <dbReference type="NCBI Taxonomy" id="1698267"/>
    <lineage>
        <taxon>Archaea</taxon>
        <taxon>Methanobacteriati</taxon>
        <taxon>Methanobacteriota</taxon>
        <taxon>candidate division MSBL1</taxon>
    </lineage>
</organism>
<dbReference type="Proteomes" id="UP000070463">
    <property type="component" value="Unassembled WGS sequence"/>
</dbReference>
<keyword evidence="3" id="KW-1185">Reference proteome</keyword>
<protein>
    <recommendedName>
        <fullName evidence="1">Transposase IS110-like N-terminal domain-containing protein</fullName>
    </recommendedName>
</protein>
<dbReference type="EMBL" id="LHXR01000059">
    <property type="protein sequence ID" value="KXA96808.1"/>
    <property type="molecule type" value="Genomic_DNA"/>
</dbReference>
<evidence type="ECO:0000259" key="1">
    <source>
        <dbReference type="Pfam" id="PF01548"/>
    </source>
</evidence>
<dbReference type="InterPro" id="IPR047650">
    <property type="entry name" value="Transpos_IS110"/>
</dbReference>
<name>A0A133URJ1_9EURY</name>
<evidence type="ECO:0000313" key="3">
    <source>
        <dbReference type="Proteomes" id="UP000070463"/>
    </source>
</evidence>
<accession>A0A133URJ1</accession>
<dbReference type="Pfam" id="PF01548">
    <property type="entry name" value="DEDD_Tnp_IS110"/>
    <property type="match status" value="1"/>
</dbReference>
<dbReference type="PANTHER" id="PTHR33055">
    <property type="entry name" value="TRANSPOSASE FOR INSERTION SEQUENCE ELEMENT IS1111A"/>
    <property type="match status" value="1"/>
</dbReference>
<proteinExistence type="predicted"/>
<dbReference type="InterPro" id="IPR002525">
    <property type="entry name" value="Transp_IS110-like_N"/>
</dbReference>